<dbReference type="Proteomes" id="UP000653056">
    <property type="component" value="Unassembled WGS sequence"/>
</dbReference>
<protein>
    <submittedName>
        <fullName evidence="1">Uncharacterized protein</fullName>
    </submittedName>
</protein>
<reference evidence="2" key="1">
    <citation type="journal article" date="2019" name="Int. J. Syst. Evol. Microbiol.">
        <title>The Global Catalogue of Microorganisms (GCM) 10K type strain sequencing project: providing services to taxonomists for standard genome sequencing and annotation.</title>
        <authorList>
            <consortium name="The Broad Institute Genomics Platform"/>
            <consortium name="The Broad Institute Genome Sequencing Center for Infectious Disease"/>
            <person name="Wu L."/>
            <person name="Ma J."/>
        </authorList>
    </citation>
    <scope>NUCLEOTIDE SEQUENCE [LARGE SCALE GENOMIC DNA]</scope>
    <source>
        <strain evidence="2">KCTC 22228</strain>
    </source>
</reference>
<comment type="caution">
    <text evidence="1">The sequence shown here is derived from an EMBL/GenBank/DDBJ whole genome shotgun (WGS) entry which is preliminary data.</text>
</comment>
<dbReference type="EMBL" id="BMXS01000005">
    <property type="protein sequence ID" value="GGX88395.1"/>
    <property type="molecule type" value="Genomic_DNA"/>
</dbReference>
<evidence type="ECO:0000313" key="2">
    <source>
        <dbReference type="Proteomes" id="UP000653056"/>
    </source>
</evidence>
<sequence length="98" mass="10742">MTRHGKAQGFIDIPVQIGEVEFDLVGRRAESHDGILVQREKSQSTLTSVAERYPGKHWMNAVESETLDGHKNFLDSTLAERAKTLHAVVIASQANGAS</sequence>
<evidence type="ECO:0000313" key="1">
    <source>
        <dbReference type="EMBL" id="GGX88395.1"/>
    </source>
</evidence>
<name>A0ABQ2YLM0_9GAMM</name>
<gene>
    <name evidence="1" type="ORF">GCM10007160_14830</name>
</gene>
<accession>A0ABQ2YLM0</accession>
<organism evidence="1 2">
    <name type="scientific">Litchfieldella qijiaojingensis</name>
    <dbReference type="NCBI Taxonomy" id="980347"/>
    <lineage>
        <taxon>Bacteria</taxon>
        <taxon>Pseudomonadati</taxon>
        <taxon>Pseudomonadota</taxon>
        <taxon>Gammaproteobacteria</taxon>
        <taxon>Oceanospirillales</taxon>
        <taxon>Halomonadaceae</taxon>
        <taxon>Litchfieldella</taxon>
    </lineage>
</organism>
<keyword evidence="2" id="KW-1185">Reference proteome</keyword>
<proteinExistence type="predicted"/>